<evidence type="ECO:0000256" key="2">
    <source>
        <dbReference type="SAM" id="Phobius"/>
    </source>
</evidence>
<dbReference type="EMBL" id="CAFBND010000015">
    <property type="protein sequence ID" value="CAB4933066.1"/>
    <property type="molecule type" value="Genomic_DNA"/>
</dbReference>
<reference evidence="4" key="1">
    <citation type="submission" date="2020-05" db="EMBL/GenBank/DDBJ databases">
        <authorList>
            <person name="Chiriac C."/>
            <person name="Salcher M."/>
            <person name="Ghai R."/>
            <person name="Kavagutti S V."/>
        </authorList>
    </citation>
    <scope>NUCLEOTIDE SEQUENCE</scope>
</reference>
<feature type="region of interest" description="Disordered" evidence="1">
    <location>
        <begin position="139"/>
        <end position="168"/>
    </location>
</feature>
<feature type="region of interest" description="Disordered" evidence="1">
    <location>
        <begin position="1"/>
        <end position="35"/>
    </location>
</feature>
<dbReference type="EMBL" id="CAFBPU010000053">
    <property type="protein sequence ID" value="CAB5038322.1"/>
    <property type="molecule type" value="Genomic_DNA"/>
</dbReference>
<dbReference type="AlphaFoldDB" id="A0A6J7IQR4"/>
<evidence type="ECO:0000313" key="5">
    <source>
        <dbReference type="EMBL" id="CAB5038322.1"/>
    </source>
</evidence>
<name>A0A6J7IQR4_9ZZZZ</name>
<sequence>MSTAARAAVSRPLGQPTSPRPAPRRRASLRELPPPRPTVARRGVFSVMVLALLLGGMVMLLALNTSLASGAFEVNGLTRGQHALALQEQYLVQEVALAESPEALQARAELLGMVPASAPVFLRIADGAILGIPTPSKALAPSTSQRATVASADGATLDGPGSTTGSRP</sequence>
<proteinExistence type="predicted"/>
<accession>A0A6J7IQR4</accession>
<gene>
    <name evidence="3" type="ORF">UFOPK3268_00682</name>
    <name evidence="4" type="ORF">UFOPK3752_00559</name>
    <name evidence="5" type="ORF">UFOPK4150_01990</name>
</gene>
<keyword evidence="2" id="KW-0472">Membrane</keyword>
<keyword evidence="2" id="KW-1133">Transmembrane helix</keyword>
<feature type="transmembrane region" description="Helical" evidence="2">
    <location>
        <begin position="43"/>
        <end position="63"/>
    </location>
</feature>
<evidence type="ECO:0000313" key="4">
    <source>
        <dbReference type="EMBL" id="CAB4933066.1"/>
    </source>
</evidence>
<protein>
    <submittedName>
        <fullName evidence="4">Unannotated protein</fullName>
    </submittedName>
</protein>
<keyword evidence="2" id="KW-0812">Transmembrane</keyword>
<organism evidence="4">
    <name type="scientific">freshwater metagenome</name>
    <dbReference type="NCBI Taxonomy" id="449393"/>
    <lineage>
        <taxon>unclassified sequences</taxon>
        <taxon>metagenomes</taxon>
        <taxon>ecological metagenomes</taxon>
    </lineage>
</organism>
<evidence type="ECO:0000313" key="3">
    <source>
        <dbReference type="EMBL" id="CAB4848911.1"/>
    </source>
</evidence>
<dbReference type="EMBL" id="CAFBIZ010000069">
    <property type="protein sequence ID" value="CAB4848911.1"/>
    <property type="molecule type" value="Genomic_DNA"/>
</dbReference>
<evidence type="ECO:0000256" key="1">
    <source>
        <dbReference type="SAM" id="MobiDB-lite"/>
    </source>
</evidence>